<reference evidence="2" key="1">
    <citation type="submission" date="2019-12" db="EMBL/GenBank/DDBJ databases">
        <title>Actinomadura physcomitrii sp. nov., a novel actinomycete isolated from moss [Physcomitrium sphaericum (Ludw) Fuernr].</title>
        <authorList>
            <person name="Zhuang X."/>
        </authorList>
    </citation>
    <scope>NUCLEOTIDE SEQUENCE [LARGE SCALE GENOMIC DNA]</scope>
    <source>
        <strain evidence="2">LD22</strain>
    </source>
</reference>
<comment type="caution">
    <text evidence="2">The sequence shown here is derived from an EMBL/GenBank/DDBJ whole genome shotgun (WGS) entry which is preliminary data.</text>
</comment>
<dbReference type="EMBL" id="WBMS02000010">
    <property type="protein sequence ID" value="MWA01602.1"/>
    <property type="molecule type" value="Genomic_DNA"/>
</dbReference>
<dbReference type="InterPro" id="IPR003673">
    <property type="entry name" value="CoA-Trfase_fam_III"/>
</dbReference>
<evidence type="ECO:0008006" key="4">
    <source>
        <dbReference type="Google" id="ProtNLM"/>
    </source>
</evidence>
<gene>
    <name evidence="2" type="ORF">F8568_014700</name>
</gene>
<organism evidence="2 3">
    <name type="scientific">Actinomadura physcomitrii</name>
    <dbReference type="NCBI Taxonomy" id="2650748"/>
    <lineage>
        <taxon>Bacteria</taxon>
        <taxon>Bacillati</taxon>
        <taxon>Actinomycetota</taxon>
        <taxon>Actinomycetes</taxon>
        <taxon>Streptosporangiales</taxon>
        <taxon>Thermomonosporaceae</taxon>
        <taxon>Actinomadura</taxon>
    </lineage>
</organism>
<dbReference type="AlphaFoldDB" id="A0A6I4M7K0"/>
<dbReference type="InterPro" id="IPR050509">
    <property type="entry name" value="CoA-transferase_III"/>
</dbReference>
<dbReference type="Proteomes" id="UP000462055">
    <property type="component" value="Unassembled WGS sequence"/>
</dbReference>
<evidence type="ECO:0000313" key="2">
    <source>
        <dbReference type="EMBL" id="MWA01602.1"/>
    </source>
</evidence>
<dbReference type="Pfam" id="PF02515">
    <property type="entry name" value="CoA_transf_3"/>
    <property type="match status" value="1"/>
</dbReference>
<keyword evidence="3" id="KW-1185">Reference proteome</keyword>
<dbReference type="RefSeq" id="WP_151594102.1">
    <property type="nucleotide sequence ID" value="NZ_WBMS02000010.1"/>
</dbReference>
<protein>
    <recommendedName>
        <fullName evidence="4">CoA transferase</fullName>
    </recommendedName>
</protein>
<evidence type="ECO:0000313" key="3">
    <source>
        <dbReference type="Proteomes" id="UP000462055"/>
    </source>
</evidence>
<dbReference type="Gene3D" id="3.40.50.10540">
    <property type="entry name" value="Crotonobetainyl-coa:carnitine coa-transferase, domain 1"/>
    <property type="match status" value="2"/>
</dbReference>
<dbReference type="PANTHER" id="PTHR48228:SF6">
    <property type="entry name" value="L-CARNITINE COA-TRANSFERASE"/>
    <property type="match status" value="1"/>
</dbReference>
<evidence type="ECO:0000256" key="1">
    <source>
        <dbReference type="ARBA" id="ARBA00022679"/>
    </source>
</evidence>
<sequence>MLTDLKVLELSAPDTMLGGRILADFGADVVVVEPPAGAAGRRLGPFAGEYPGIEQSLSWQSANIGKRGVTLDVASVDGQALLQRLLQDYDVLLEAPGPAPATPVGARCVLPERTVHCVIRPFAETGPKSAYAATDLVLAASSGALGPAGDRQGPPPVAPVPQTRHHAGAEAAIAVLAAVAARDRDGLGQRAAVSARIAAALAGFTEPIVVGAGAAPGARATGNSPIPGVFQCRDGYVQVTIAFGPSFGPMTARLAQWLLSRGDLTAEEAAPDWAAIGSRPTPRGDPAAWAALGPLVRGVVAACAALTRREVEDAAREQGFLAACVDDMGDVARSDFFSARGLWGDVEVTTSATGETRTIAAPLHFPRVAGWTRQAPRRAPRLGEHNAEVYGSELGLAPPELEALFVHGII</sequence>
<dbReference type="PANTHER" id="PTHR48228">
    <property type="entry name" value="SUCCINYL-COA--D-CITRAMALATE COA-TRANSFERASE"/>
    <property type="match status" value="1"/>
</dbReference>
<name>A0A6I4M7K0_9ACTN</name>
<dbReference type="SUPFAM" id="SSF89796">
    <property type="entry name" value="CoA-transferase family III (CaiB/BaiF)"/>
    <property type="match status" value="1"/>
</dbReference>
<accession>A0A6I4M7K0</accession>
<keyword evidence="1" id="KW-0808">Transferase</keyword>
<proteinExistence type="predicted"/>
<dbReference type="InterPro" id="IPR023606">
    <property type="entry name" value="CoA-Trfase_III_dom_1_sf"/>
</dbReference>
<dbReference type="GO" id="GO:0016740">
    <property type="term" value="F:transferase activity"/>
    <property type="evidence" value="ECO:0007669"/>
    <property type="project" value="UniProtKB-KW"/>
</dbReference>